<evidence type="ECO:0000256" key="1">
    <source>
        <dbReference type="ARBA" id="ARBA00004141"/>
    </source>
</evidence>
<evidence type="ECO:0000256" key="5">
    <source>
        <dbReference type="ARBA" id="ARBA00023136"/>
    </source>
</evidence>
<evidence type="ECO:0000256" key="6">
    <source>
        <dbReference type="PROSITE-ProRule" id="PRU00282"/>
    </source>
</evidence>
<evidence type="ECO:0000256" key="7">
    <source>
        <dbReference type="RuleBase" id="RU000488"/>
    </source>
</evidence>
<evidence type="ECO:0000313" key="10">
    <source>
        <dbReference type="Proteomes" id="UP000664859"/>
    </source>
</evidence>
<dbReference type="OrthoDB" id="18574at2759"/>
<dbReference type="SUPFAM" id="SSF103506">
    <property type="entry name" value="Mitochondrial carrier"/>
    <property type="match status" value="1"/>
</dbReference>
<accession>A0A836C8L1</accession>
<comment type="similarity">
    <text evidence="7">Belongs to the mitochondrial carrier (TC 2.A.29) family.</text>
</comment>
<dbReference type="InterPro" id="IPR023395">
    <property type="entry name" value="MCP_dom_sf"/>
</dbReference>
<feature type="transmembrane region" description="Helical" evidence="8">
    <location>
        <begin position="213"/>
        <end position="233"/>
    </location>
</feature>
<dbReference type="GO" id="GO:0016020">
    <property type="term" value="C:membrane"/>
    <property type="evidence" value="ECO:0007669"/>
    <property type="project" value="UniProtKB-SubCell"/>
</dbReference>
<comment type="subcellular location">
    <subcellularLocation>
        <location evidence="1">Membrane</location>
        <topology evidence="1">Multi-pass membrane protein</topology>
    </subcellularLocation>
</comment>
<keyword evidence="2 7" id="KW-0813">Transport</keyword>
<keyword evidence="5 6" id="KW-0472">Membrane</keyword>
<keyword evidence="10" id="KW-1185">Reference proteome</keyword>
<proteinExistence type="inferred from homology"/>
<dbReference type="PRINTS" id="PR00926">
    <property type="entry name" value="MITOCARRIER"/>
</dbReference>
<dbReference type="EMBL" id="JAFCMP010000535">
    <property type="protein sequence ID" value="KAG5176634.1"/>
    <property type="molecule type" value="Genomic_DNA"/>
</dbReference>
<protein>
    <submittedName>
        <fullName evidence="9">Mitochondrial substrate/solute carrier</fullName>
    </submittedName>
</protein>
<keyword evidence="4" id="KW-0677">Repeat</keyword>
<reference evidence="9" key="1">
    <citation type="submission" date="2021-02" db="EMBL/GenBank/DDBJ databases">
        <title>First Annotated Genome of the Yellow-green Alga Tribonema minus.</title>
        <authorList>
            <person name="Mahan K.M."/>
        </authorList>
    </citation>
    <scope>NUCLEOTIDE SEQUENCE</scope>
    <source>
        <strain evidence="9">UTEX B ZZ1240</strain>
    </source>
</reference>
<evidence type="ECO:0000256" key="2">
    <source>
        <dbReference type="ARBA" id="ARBA00022448"/>
    </source>
</evidence>
<evidence type="ECO:0000256" key="4">
    <source>
        <dbReference type="ARBA" id="ARBA00022737"/>
    </source>
</evidence>
<dbReference type="Proteomes" id="UP000664859">
    <property type="component" value="Unassembled WGS sequence"/>
</dbReference>
<dbReference type="GO" id="GO:0055085">
    <property type="term" value="P:transmembrane transport"/>
    <property type="evidence" value="ECO:0007669"/>
    <property type="project" value="InterPro"/>
</dbReference>
<keyword evidence="8" id="KW-1133">Transmembrane helix</keyword>
<keyword evidence="3 6" id="KW-0812">Transmembrane</keyword>
<dbReference type="InterPro" id="IPR002067">
    <property type="entry name" value="MCP"/>
</dbReference>
<dbReference type="InterPro" id="IPR018108">
    <property type="entry name" value="MCP_transmembrane"/>
</dbReference>
<organism evidence="9 10">
    <name type="scientific">Tribonema minus</name>
    <dbReference type="NCBI Taxonomy" id="303371"/>
    <lineage>
        <taxon>Eukaryota</taxon>
        <taxon>Sar</taxon>
        <taxon>Stramenopiles</taxon>
        <taxon>Ochrophyta</taxon>
        <taxon>PX clade</taxon>
        <taxon>Xanthophyceae</taxon>
        <taxon>Tribonematales</taxon>
        <taxon>Tribonemataceae</taxon>
        <taxon>Tribonema</taxon>
    </lineage>
</organism>
<dbReference type="Gene3D" id="1.50.40.10">
    <property type="entry name" value="Mitochondrial carrier domain"/>
    <property type="match status" value="2"/>
</dbReference>
<dbReference type="AlphaFoldDB" id="A0A836C8L1"/>
<dbReference type="PROSITE" id="PS50920">
    <property type="entry name" value="SOLCAR"/>
    <property type="match status" value="3"/>
</dbReference>
<evidence type="ECO:0000256" key="3">
    <source>
        <dbReference type="ARBA" id="ARBA00022692"/>
    </source>
</evidence>
<feature type="repeat" description="Solcar" evidence="6">
    <location>
        <begin position="113"/>
        <end position="199"/>
    </location>
</feature>
<feature type="repeat" description="Solcar" evidence="6">
    <location>
        <begin position="210"/>
        <end position="304"/>
    </location>
</feature>
<dbReference type="Pfam" id="PF00153">
    <property type="entry name" value="Mito_carr"/>
    <property type="match status" value="3"/>
</dbReference>
<gene>
    <name evidence="9" type="ORF">JKP88DRAFT_189781</name>
</gene>
<name>A0A836C8L1_9STRA</name>
<feature type="transmembrane region" description="Helical" evidence="8">
    <location>
        <begin position="171"/>
        <end position="193"/>
    </location>
</feature>
<sequence>MEQQERRNSRLLPTPWHNAVAGGVAGAVSRISTAPLDVAKIRCQLDGGKASPRYGSLLKTFRSVYAEEGLIGLWRGNPAAMALWIAYTAVQFGLYPLVRDALSASRASAYARPRQTDKFLAGAAAACVATTCTYPLDVMRTAFAGQGVPRRHPTLRAFAANTLHVAGVRGFYAGLSAALVQVAPQMGIAFMAYEAVKDHPPQALAAAPGLATWWPGVAGFSAGLLSKTVVYPLDTLKKRVQARVVLSCAGDQAVAQAGNLRSAAATVWQEGAAVALYRGLVPALWKASLSAAVTFGTYEWVKQRLSDLPVG</sequence>
<evidence type="ECO:0000256" key="8">
    <source>
        <dbReference type="SAM" id="Phobius"/>
    </source>
</evidence>
<dbReference type="PANTHER" id="PTHR24089">
    <property type="entry name" value="SOLUTE CARRIER FAMILY 25"/>
    <property type="match status" value="1"/>
</dbReference>
<feature type="repeat" description="Solcar" evidence="6">
    <location>
        <begin position="13"/>
        <end position="101"/>
    </location>
</feature>
<comment type="caution">
    <text evidence="9">The sequence shown here is derived from an EMBL/GenBank/DDBJ whole genome shotgun (WGS) entry which is preliminary data.</text>
</comment>
<evidence type="ECO:0000313" key="9">
    <source>
        <dbReference type="EMBL" id="KAG5176634.1"/>
    </source>
</evidence>